<dbReference type="InterPro" id="IPR036694">
    <property type="entry name" value="Dodecin-like_sf"/>
</dbReference>
<dbReference type="PANTHER" id="PTHR39324:SF1">
    <property type="entry name" value="CALCIUM DODECIN"/>
    <property type="match status" value="1"/>
</dbReference>
<dbReference type="EMBL" id="CP045851">
    <property type="protein sequence ID" value="QGG96051.1"/>
    <property type="molecule type" value="Genomic_DNA"/>
</dbReference>
<dbReference type="InterPro" id="IPR009923">
    <property type="entry name" value="Dodecin"/>
</dbReference>
<sequence length="67" mass="7325">MGSVARVSEISASSSTSFDDALQTGIARAQETLRNVRSAWVKEMQVEVGDSGITEYRVNMLVTFVLE</sequence>
<evidence type="ECO:0000313" key="1">
    <source>
        <dbReference type="EMBL" id="QGG96051.1"/>
    </source>
</evidence>
<dbReference type="RefSeq" id="WP_153760157.1">
    <property type="nucleotide sequence ID" value="NZ_CP045851.1"/>
</dbReference>
<dbReference type="InterPro" id="IPR025543">
    <property type="entry name" value="Dodecin-like"/>
</dbReference>
<name>A0A5Q2RN92_9ACTN</name>
<evidence type="ECO:0000313" key="2">
    <source>
        <dbReference type="Proteomes" id="UP000334019"/>
    </source>
</evidence>
<organism evidence="1 2">
    <name type="scientific">Actinomarinicola tropica</name>
    <dbReference type="NCBI Taxonomy" id="2789776"/>
    <lineage>
        <taxon>Bacteria</taxon>
        <taxon>Bacillati</taxon>
        <taxon>Actinomycetota</taxon>
        <taxon>Acidimicrobiia</taxon>
        <taxon>Acidimicrobiales</taxon>
        <taxon>Iamiaceae</taxon>
        <taxon>Actinomarinicola</taxon>
    </lineage>
</organism>
<proteinExistence type="predicted"/>
<dbReference type="Gene3D" id="3.30.1660.10">
    <property type="entry name" value="Flavin-binding protein dodecin"/>
    <property type="match status" value="1"/>
</dbReference>
<keyword evidence="2" id="KW-1185">Reference proteome</keyword>
<dbReference type="SUPFAM" id="SSF89807">
    <property type="entry name" value="Dodecin-like"/>
    <property type="match status" value="1"/>
</dbReference>
<accession>A0A5Q2RN92</accession>
<dbReference type="KEGG" id="atq:GH723_13610"/>
<dbReference type="Proteomes" id="UP000334019">
    <property type="component" value="Chromosome"/>
</dbReference>
<dbReference type="Pfam" id="PF07311">
    <property type="entry name" value="Dodecin"/>
    <property type="match status" value="1"/>
</dbReference>
<protein>
    <submittedName>
        <fullName evidence="1">Dodecin domain-containing protein</fullName>
    </submittedName>
</protein>
<gene>
    <name evidence="1" type="ORF">GH723_13610</name>
</gene>
<dbReference type="PANTHER" id="PTHR39324">
    <property type="entry name" value="CALCIUM DODECIN"/>
    <property type="match status" value="1"/>
</dbReference>
<reference evidence="1 2" key="1">
    <citation type="submission" date="2019-11" db="EMBL/GenBank/DDBJ databases">
        <authorList>
            <person name="He Y."/>
        </authorList>
    </citation>
    <scope>NUCLEOTIDE SEQUENCE [LARGE SCALE GENOMIC DNA]</scope>
    <source>
        <strain evidence="1 2">SCSIO 58843</strain>
    </source>
</reference>
<dbReference type="AlphaFoldDB" id="A0A5Q2RN92"/>